<dbReference type="PANTHER" id="PTHR43791:SF48">
    <property type="entry name" value="TRANSPORTER, PUTATIVE (AFU_ORTHOLOGUE AFUA_4G01000)-RELATED"/>
    <property type="match status" value="1"/>
</dbReference>
<keyword evidence="9" id="KW-1185">Reference proteome</keyword>
<evidence type="ECO:0000256" key="7">
    <source>
        <dbReference type="SAM" id="Phobius"/>
    </source>
</evidence>
<reference evidence="8" key="1">
    <citation type="submission" date="2023-04" db="EMBL/GenBank/DDBJ databases">
        <title>Black Yeasts Isolated from many extreme environments.</title>
        <authorList>
            <person name="Coleine C."/>
            <person name="Stajich J.E."/>
            <person name="Selbmann L."/>
        </authorList>
    </citation>
    <scope>NUCLEOTIDE SEQUENCE</scope>
    <source>
        <strain evidence="8">CCFEE 5312</strain>
    </source>
</reference>
<evidence type="ECO:0000256" key="5">
    <source>
        <dbReference type="ARBA" id="ARBA00023136"/>
    </source>
</evidence>
<comment type="subcellular location">
    <subcellularLocation>
        <location evidence="1">Membrane</location>
        <topology evidence="1">Multi-pass membrane protein</topology>
    </subcellularLocation>
</comment>
<evidence type="ECO:0000256" key="2">
    <source>
        <dbReference type="ARBA" id="ARBA00022448"/>
    </source>
</evidence>
<dbReference type="FunFam" id="1.20.1250.20:FF:000013">
    <property type="entry name" value="MFS general substrate transporter"/>
    <property type="match status" value="1"/>
</dbReference>
<dbReference type="EMBL" id="JAWDJX010000038">
    <property type="protein sequence ID" value="KAK3049665.1"/>
    <property type="molecule type" value="Genomic_DNA"/>
</dbReference>
<feature type="transmembrane region" description="Helical" evidence="7">
    <location>
        <begin position="280"/>
        <end position="303"/>
    </location>
</feature>
<dbReference type="GO" id="GO:0016020">
    <property type="term" value="C:membrane"/>
    <property type="evidence" value="ECO:0007669"/>
    <property type="project" value="UniProtKB-SubCell"/>
</dbReference>
<sequence length="498" mass="55139">MEHPNLVTDEKTMRQEDGPHKESAHDAAERGHAATDKYGYALVTFDKKAEARLRRKIDFCIIPTVALLYLFCFIDRANIGNARLAGLEEDLHMDPESYDYSTVLSVFYVSYIIFEIPCSLLNKWIGPGWFIPATTLGFGICSLGTGFVRIFEAGMLPGIAYYLSRWYRRSELALRLSMYIVMAPLAGAFGGLLASAILTLDHVGSLTSWRMIFAIEGIITIGLALIAFFTLTDRPATAKWLTQDEKDLAIARVKSERVSTTEVLDKIDLQKIKNGIFNPVVLSTSFIFLLDNITVQGLAFFAPTIVATIYPEAAVVSLQLHTVPPYVVGAFFTVLFPLLSTIFDKRLLFMIISAPFMMIGYIIFLATEAPMARYGATFLIAIGAFSFGALCNAQGSANVVSDTSRSAAIGTIVMFGNVGGLISTWTFLPFDAPNFHIGNGLNLATSSMVLIMSIVTLFFMKADNSRREKKDIDAELEGLDQKQIQDLDWNHPGFKWRP</sequence>
<feature type="transmembrane region" description="Helical" evidence="7">
    <location>
        <begin position="176"/>
        <end position="199"/>
    </location>
</feature>
<dbReference type="Pfam" id="PF07690">
    <property type="entry name" value="MFS_1"/>
    <property type="match status" value="1"/>
</dbReference>
<feature type="transmembrane region" description="Helical" evidence="7">
    <location>
        <begin position="372"/>
        <end position="395"/>
    </location>
</feature>
<accession>A0AAJ0D9F1</accession>
<keyword evidence="4 7" id="KW-1133">Transmembrane helix</keyword>
<dbReference type="InterPro" id="IPR036259">
    <property type="entry name" value="MFS_trans_sf"/>
</dbReference>
<feature type="transmembrane region" description="Helical" evidence="7">
    <location>
        <begin position="407"/>
        <end position="428"/>
    </location>
</feature>
<dbReference type="SUPFAM" id="SSF103473">
    <property type="entry name" value="MFS general substrate transporter"/>
    <property type="match status" value="1"/>
</dbReference>
<feature type="transmembrane region" description="Helical" evidence="7">
    <location>
        <begin position="211"/>
        <end position="231"/>
    </location>
</feature>
<dbReference type="Proteomes" id="UP001271007">
    <property type="component" value="Unassembled WGS sequence"/>
</dbReference>
<protein>
    <recommendedName>
        <fullName evidence="10">Major facilitator superfamily (MFS) profile domain-containing protein</fullName>
    </recommendedName>
</protein>
<evidence type="ECO:0000256" key="4">
    <source>
        <dbReference type="ARBA" id="ARBA00022989"/>
    </source>
</evidence>
<name>A0AAJ0D9F1_9PEZI</name>
<dbReference type="FunFam" id="1.20.1250.20:FF:000018">
    <property type="entry name" value="MFS transporter permease"/>
    <property type="match status" value="1"/>
</dbReference>
<comment type="caution">
    <text evidence="8">The sequence shown here is derived from an EMBL/GenBank/DDBJ whole genome shotgun (WGS) entry which is preliminary data.</text>
</comment>
<dbReference type="PANTHER" id="PTHR43791">
    <property type="entry name" value="PERMEASE-RELATED"/>
    <property type="match status" value="1"/>
</dbReference>
<gene>
    <name evidence="8" type="ORF">LTR09_009087</name>
</gene>
<feature type="transmembrane region" description="Helical" evidence="7">
    <location>
        <begin position="347"/>
        <end position="366"/>
    </location>
</feature>
<evidence type="ECO:0008006" key="10">
    <source>
        <dbReference type="Google" id="ProtNLM"/>
    </source>
</evidence>
<proteinExistence type="predicted"/>
<feature type="transmembrane region" description="Helical" evidence="7">
    <location>
        <begin position="323"/>
        <end position="340"/>
    </location>
</feature>
<evidence type="ECO:0000256" key="1">
    <source>
        <dbReference type="ARBA" id="ARBA00004141"/>
    </source>
</evidence>
<feature type="transmembrane region" description="Helical" evidence="7">
    <location>
        <begin position="440"/>
        <end position="460"/>
    </location>
</feature>
<keyword evidence="2" id="KW-0813">Transport</keyword>
<evidence type="ECO:0000256" key="3">
    <source>
        <dbReference type="ARBA" id="ARBA00022692"/>
    </source>
</evidence>
<keyword evidence="5 7" id="KW-0472">Membrane</keyword>
<feature type="region of interest" description="Disordered" evidence="6">
    <location>
        <begin position="1"/>
        <end position="31"/>
    </location>
</feature>
<keyword evidence="3 7" id="KW-0812">Transmembrane</keyword>
<organism evidence="8 9">
    <name type="scientific">Extremus antarcticus</name>
    <dbReference type="NCBI Taxonomy" id="702011"/>
    <lineage>
        <taxon>Eukaryota</taxon>
        <taxon>Fungi</taxon>
        <taxon>Dikarya</taxon>
        <taxon>Ascomycota</taxon>
        <taxon>Pezizomycotina</taxon>
        <taxon>Dothideomycetes</taxon>
        <taxon>Dothideomycetidae</taxon>
        <taxon>Mycosphaerellales</taxon>
        <taxon>Extremaceae</taxon>
        <taxon>Extremus</taxon>
    </lineage>
</organism>
<dbReference type="Gene3D" id="1.20.1250.20">
    <property type="entry name" value="MFS general substrate transporter like domains"/>
    <property type="match status" value="2"/>
</dbReference>
<evidence type="ECO:0000313" key="9">
    <source>
        <dbReference type="Proteomes" id="UP001271007"/>
    </source>
</evidence>
<evidence type="ECO:0000256" key="6">
    <source>
        <dbReference type="SAM" id="MobiDB-lite"/>
    </source>
</evidence>
<evidence type="ECO:0000313" key="8">
    <source>
        <dbReference type="EMBL" id="KAK3049665.1"/>
    </source>
</evidence>
<dbReference type="InterPro" id="IPR011701">
    <property type="entry name" value="MFS"/>
</dbReference>
<feature type="transmembrane region" description="Helical" evidence="7">
    <location>
        <begin position="121"/>
        <end position="140"/>
    </location>
</feature>
<dbReference type="AlphaFoldDB" id="A0AAJ0D9F1"/>
<feature type="transmembrane region" description="Helical" evidence="7">
    <location>
        <begin position="57"/>
        <end position="77"/>
    </location>
</feature>
<dbReference type="GO" id="GO:0022857">
    <property type="term" value="F:transmembrane transporter activity"/>
    <property type="evidence" value="ECO:0007669"/>
    <property type="project" value="InterPro"/>
</dbReference>